<dbReference type="SUPFAM" id="SSF55298">
    <property type="entry name" value="YjgF-like"/>
    <property type="match status" value="1"/>
</dbReference>
<dbReference type="STRING" id="1247726.MIM_c34710"/>
<dbReference type="PATRIC" id="fig|1247726.3.peg.3838"/>
<protein>
    <submittedName>
        <fullName evidence="1">Putative endoribonuclease L-PSP</fullName>
    </submittedName>
</protein>
<dbReference type="eggNOG" id="COG0251">
    <property type="taxonomic scope" value="Bacteria"/>
</dbReference>
<dbReference type="Proteomes" id="UP000019095">
    <property type="component" value="Chromosome"/>
</dbReference>
<dbReference type="Gene3D" id="3.30.1330.40">
    <property type="entry name" value="RutC-like"/>
    <property type="match status" value="1"/>
</dbReference>
<dbReference type="InterPro" id="IPR035959">
    <property type="entry name" value="RutC-like_sf"/>
</dbReference>
<dbReference type="OrthoDB" id="9815126at2"/>
<gene>
    <name evidence="1" type="ORF">MIM_c34710</name>
</gene>
<sequence>MNITKRKSIYAEGFSHKNPIPAASQIGSMVFSGSIQGTDPATGAYGSTIEEQSRLMFDHVKRICHAAGLEPTDIIKMHVWMNDRSQRAALNKEWLALFPDPESRPARHTMQASLDGGKLLECDFIAVKGGSHA</sequence>
<name>W0PFS3_ADVMD</name>
<dbReference type="Pfam" id="PF01042">
    <property type="entry name" value="Ribonuc_L-PSP"/>
    <property type="match status" value="1"/>
</dbReference>
<keyword evidence="2" id="KW-1185">Reference proteome</keyword>
<accession>W0PFS3</accession>
<organism evidence="1 2">
    <name type="scientific">Advenella mimigardefordensis (strain DSM 17166 / LMG 22922 / DPN7)</name>
    <dbReference type="NCBI Taxonomy" id="1247726"/>
    <lineage>
        <taxon>Bacteria</taxon>
        <taxon>Pseudomonadati</taxon>
        <taxon>Pseudomonadota</taxon>
        <taxon>Betaproteobacteria</taxon>
        <taxon>Burkholderiales</taxon>
        <taxon>Alcaligenaceae</taxon>
    </lineage>
</organism>
<proteinExistence type="predicted"/>
<evidence type="ECO:0000313" key="1">
    <source>
        <dbReference type="EMBL" id="AHG65531.1"/>
    </source>
</evidence>
<dbReference type="InterPro" id="IPR006175">
    <property type="entry name" value="YjgF/YER057c/UK114"/>
</dbReference>
<dbReference type="RefSeq" id="WP_144084684.1">
    <property type="nucleotide sequence ID" value="NZ_CP003915.1"/>
</dbReference>
<evidence type="ECO:0000313" key="2">
    <source>
        <dbReference type="Proteomes" id="UP000019095"/>
    </source>
</evidence>
<reference evidence="1 2" key="1">
    <citation type="journal article" date="2014" name="Microbiology">
        <title>Unravelling the complete genome sequence of Advenella mimigardefordensis strain DPN7T and novel insights in the catabolism of the xenobiotic polythioester precursor 3,3'-dithiodipropionate.</title>
        <authorList>
            <person name="Wubbeler J.H."/>
            <person name="Hiessl S."/>
            <person name="Schuldes J."/>
            <person name="Thurmer A."/>
            <person name="Daniel R."/>
            <person name="Steinbuchel A."/>
        </authorList>
    </citation>
    <scope>NUCLEOTIDE SEQUENCE [LARGE SCALE GENOMIC DNA]</scope>
    <source>
        <strain evidence="2">DSM 17166 / LMG 22922 / DPN7</strain>
    </source>
</reference>
<dbReference type="CDD" id="cd00448">
    <property type="entry name" value="YjgF_YER057c_UK114_family"/>
    <property type="match status" value="1"/>
</dbReference>
<dbReference type="EMBL" id="CP003915">
    <property type="protein sequence ID" value="AHG65531.1"/>
    <property type="molecule type" value="Genomic_DNA"/>
</dbReference>
<dbReference type="KEGG" id="amim:MIM_c34710"/>
<dbReference type="AlphaFoldDB" id="W0PFS3"/>
<dbReference type="HOGENOM" id="CLU_100715_7_1_4"/>